<evidence type="ECO:0000259" key="2">
    <source>
        <dbReference type="PROSITE" id="PS51708"/>
    </source>
</evidence>
<reference evidence="4" key="1">
    <citation type="submission" date="2016-10" db="EMBL/GenBank/DDBJ databases">
        <authorList>
            <person name="Varghese N."/>
            <person name="Submissions S."/>
        </authorList>
    </citation>
    <scope>NUCLEOTIDE SEQUENCE [LARGE SCALE GENOMIC DNA]</scope>
    <source>
        <strain evidence="4">Nm71</strain>
    </source>
</reference>
<dbReference type="InterPro" id="IPR007899">
    <property type="entry name" value="CHAD_dom"/>
</dbReference>
<dbReference type="OrthoDB" id="3034217at2"/>
<feature type="coiled-coil region" evidence="1">
    <location>
        <begin position="446"/>
        <end position="473"/>
    </location>
</feature>
<sequence>MKSLHSAQFIVSQSIDSDAIFTLLQHEFSLHETDHTRLKCHYLDTFDWRMYQKNYVCSWYQTANKRAKNREGIFFIHEKETGNSICELPLSRVPKFSKDINHQAYRSMLDNILGIRALMTVAVLTVKRRQLIILDEEHKTLALLQLEQYTIDESADDDQPAGRLIVCPVRGYPKVFKRVVQLVTEQLKLPHSREALLDEVLTVTGKRPDTCKLTGFQELESSFSTWEAVRILLQHLFSVMQANEYGLREAIDTEFLHDYRVAVRRIRSILGQIKHVFPDKLLAYFKREFSWLGTVTTPTRDLDMYLLKFDGYIQALPDDLQQHLEMFRLFLQRHWKIEHARLCRALDSKRYQKLTSEWQKILANADMPLQREMSTGSQAQETCNAAEPARIVARQRIWKLYKRILKEGGSITPQSHDEDLHELRKSCKKFRYLIEFFQDYYVGKSMKQLLKTLKQLQDNLGDFQDLCVQIEQLNGFAEQMQQEGLADTKTIMAMGVLVERLNERKTALRAEFRRQFESFIQPEKKAVFVEALRVQQHEGVTE</sequence>
<dbReference type="Pfam" id="PF05235">
    <property type="entry name" value="CHAD"/>
    <property type="match status" value="1"/>
</dbReference>
<organism evidence="3 4">
    <name type="scientific">Nitrosomonas marina</name>
    <dbReference type="NCBI Taxonomy" id="917"/>
    <lineage>
        <taxon>Bacteria</taxon>
        <taxon>Pseudomonadati</taxon>
        <taxon>Pseudomonadota</taxon>
        <taxon>Betaproteobacteria</taxon>
        <taxon>Nitrosomonadales</taxon>
        <taxon>Nitrosomonadaceae</taxon>
        <taxon>Nitrosomonas</taxon>
    </lineage>
</organism>
<gene>
    <name evidence="3" type="ORF">SAMN05216326_11726</name>
</gene>
<dbReference type="EMBL" id="FOIA01000017">
    <property type="protein sequence ID" value="SET25255.1"/>
    <property type="molecule type" value="Genomic_DNA"/>
</dbReference>
<evidence type="ECO:0000313" key="3">
    <source>
        <dbReference type="EMBL" id="SET25255.1"/>
    </source>
</evidence>
<protein>
    <submittedName>
        <fullName evidence="3">CHAD domain-containing protein</fullName>
    </submittedName>
</protein>
<dbReference type="PANTHER" id="PTHR39339">
    <property type="entry name" value="SLR1444 PROTEIN"/>
    <property type="match status" value="1"/>
</dbReference>
<accession>A0A1I0D1F5</accession>
<dbReference type="Proteomes" id="UP000199345">
    <property type="component" value="Unassembled WGS sequence"/>
</dbReference>
<dbReference type="PROSITE" id="PS51708">
    <property type="entry name" value="CHAD"/>
    <property type="match status" value="1"/>
</dbReference>
<keyword evidence="1" id="KW-0175">Coiled coil</keyword>
<evidence type="ECO:0000256" key="1">
    <source>
        <dbReference type="SAM" id="Coils"/>
    </source>
</evidence>
<dbReference type="Gene3D" id="1.40.20.10">
    <property type="entry name" value="CHAD domain"/>
    <property type="match status" value="1"/>
</dbReference>
<keyword evidence="4" id="KW-1185">Reference proteome</keyword>
<proteinExistence type="predicted"/>
<dbReference type="PANTHER" id="PTHR39339:SF1">
    <property type="entry name" value="CHAD DOMAIN-CONTAINING PROTEIN"/>
    <property type="match status" value="1"/>
</dbReference>
<name>A0A1I0D1F5_9PROT</name>
<evidence type="ECO:0000313" key="4">
    <source>
        <dbReference type="Proteomes" id="UP000199345"/>
    </source>
</evidence>
<dbReference type="RefSeq" id="WP_090658824.1">
    <property type="nucleotide sequence ID" value="NZ_FOIA01000017.1"/>
</dbReference>
<feature type="domain" description="CHAD" evidence="2">
    <location>
        <begin position="222"/>
        <end position="525"/>
    </location>
</feature>
<dbReference type="InterPro" id="IPR038186">
    <property type="entry name" value="CHAD_dom_sf"/>
</dbReference>
<dbReference type="SMART" id="SM00880">
    <property type="entry name" value="CHAD"/>
    <property type="match status" value="1"/>
</dbReference>
<dbReference type="AlphaFoldDB" id="A0A1I0D1F5"/>